<dbReference type="InterPro" id="IPR006017">
    <property type="entry name" value="Caldesmon"/>
</dbReference>
<feature type="compositionally biased region" description="Basic and acidic residues" evidence="1">
    <location>
        <begin position="150"/>
        <end position="212"/>
    </location>
</feature>
<feature type="region of interest" description="Disordered" evidence="1">
    <location>
        <begin position="1"/>
        <end position="392"/>
    </location>
</feature>
<dbReference type="InterPro" id="IPR006018">
    <property type="entry name" value="Caldesmon_LSP"/>
</dbReference>
<organism evidence="2 3">
    <name type="scientific">Cottoperca gobio</name>
    <name type="common">Frogmouth</name>
    <name type="synonym">Aphritis gobio</name>
    <dbReference type="NCBI Taxonomy" id="56716"/>
    <lineage>
        <taxon>Eukaryota</taxon>
        <taxon>Metazoa</taxon>
        <taxon>Chordata</taxon>
        <taxon>Craniata</taxon>
        <taxon>Vertebrata</taxon>
        <taxon>Euteleostomi</taxon>
        <taxon>Actinopterygii</taxon>
        <taxon>Neopterygii</taxon>
        <taxon>Teleostei</taxon>
        <taxon>Neoteleostei</taxon>
        <taxon>Acanthomorphata</taxon>
        <taxon>Eupercaria</taxon>
        <taxon>Perciformes</taxon>
        <taxon>Notothenioidei</taxon>
        <taxon>Bovichtidae</taxon>
        <taxon>Cottoperca</taxon>
    </lineage>
</organism>
<dbReference type="GO" id="GO:0006936">
    <property type="term" value="P:muscle contraction"/>
    <property type="evidence" value="ECO:0007669"/>
    <property type="project" value="InterPro"/>
</dbReference>
<reference evidence="3" key="1">
    <citation type="submission" date="2025-08" db="UniProtKB">
        <authorList>
            <consortium name="RefSeq"/>
        </authorList>
    </citation>
    <scope>IDENTIFICATION</scope>
</reference>
<dbReference type="GO" id="GO:0003779">
    <property type="term" value="F:actin binding"/>
    <property type="evidence" value="ECO:0007669"/>
    <property type="project" value="InterPro"/>
</dbReference>
<evidence type="ECO:0000256" key="1">
    <source>
        <dbReference type="SAM" id="MobiDB-lite"/>
    </source>
</evidence>
<keyword evidence="2" id="KW-1185">Reference proteome</keyword>
<name>A0A6J2PWK4_COTGO</name>
<evidence type="ECO:0000313" key="2">
    <source>
        <dbReference type="Proteomes" id="UP000504630"/>
    </source>
</evidence>
<dbReference type="Proteomes" id="UP000504630">
    <property type="component" value="Chromosome 6"/>
</dbReference>
<feature type="compositionally biased region" description="Basic and acidic residues" evidence="1">
    <location>
        <begin position="34"/>
        <end position="45"/>
    </location>
</feature>
<dbReference type="CTD" id="100536902"/>
<protein>
    <submittedName>
        <fullName evidence="3">Non-muscle caldesmon</fullName>
    </submittedName>
</protein>
<feature type="compositionally biased region" description="Basic and acidic residues" evidence="1">
    <location>
        <begin position="264"/>
        <end position="350"/>
    </location>
</feature>
<dbReference type="GO" id="GO:0005516">
    <property type="term" value="F:calmodulin binding"/>
    <property type="evidence" value="ECO:0007669"/>
    <property type="project" value="InterPro"/>
</dbReference>
<dbReference type="InParanoid" id="A0A6J2PWK4"/>
<dbReference type="PANTHER" id="PTHR18949">
    <property type="entry name" value="CALDESMON"/>
    <property type="match status" value="1"/>
</dbReference>
<feature type="compositionally biased region" description="Polar residues" evidence="1">
    <location>
        <begin position="128"/>
        <end position="139"/>
    </location>
</feature>
<dbReference type="RefSeq" id="XP_029289814.1">
    <property type="nucleotide sequence ID" value="XM_029433954.1"/>
</dbReference>
<feature type="compositionally biased region" description="Polar residues" evidence="1">
    <location>
        <begin position="47"/>
        <end position="61"/>
    </location>
</feature>
<accession>A0A6J2PWK4</accession>
<evidence type="ECO:0000313" key="3">
    <source>
        <dbReference type="RefSeq" id="XP_029289814.1"/>
    </source>
</evidence>
<feature type="region of interest" description="Disordered" evidence="1">
    <location>
        <begin position="482"/>
        <end position="501"/>
    </location>
</feature>
<dbReference type="PANTHER" id="PTHR18949:SF1">
    <property type="entry name" value="LYMPHOCYTE-SPECIFIC PROTEIN 1"/>
    <property type="match status" value="1"/>
</dbReference>
<dbReference type="GO" id="GO:0017022">
    <property type="term" value="F:myosin binding"/>
    <property type="evidence" value="ECO:0007669"/>
    <property type="project" value="InterPro"/>
</dbReference>
<proteinExistence type="predicted"/>
<feature type="compositionally biased region" description="Polar residues" evidence="1">
    <location>
        <begin position="214"/>
        <end position="231"/>
    </location>
</feature>
<dbReference type="PRINTS" id="PR01076">
    <property type="entry name" value="CALDESMON"/>
</dbReference>
<dbReference type="Pfam" id="PF02029">
    <property type="entry name" value="Caldesmon"/>
    <property type="match status" value="1"/>
</dbReference>
<dbReference type="GeneID" id="115009746"/>
<gene>
    <name evidence="3" type="primary">lsp1a</name>
</gene>
<dbReference type="KEGG" id="cgob:115009746"/>
<sequence length="568" mass="65680">MSNALLRRNSSKQGLQNLMRLTAQRSVEDAEEVERERRSRARESSRWSTGGSLSGETSPESRTPAEESVYDGDLKPSSSPSLEEDEGFSDWTQRRERRRQQRLQELSKGGEEDEEENMKNKAAPVKANQASFTSSSRLQRQQHEEEEEDRTWVEMERRKEREEDEAIRAERVRREKERGEEEDKRKREEVKTRRREEVQRPNSEVAKRKDVKISYTSKVFLNQEPKQSSTNGDKEEVTTYKNNKTRRSSSRAGPPGEAEAILETEQHLEKIRQGRQQKESQELEQLRHRQVEAEQELEELKKRREERRRVRVEEDRQREEEEDQQRLSKEEEERRRMKEDMERRRTEAAQRMKSLSTSSVDGDEVFSPFSPKPPTHKLTERTESLNRSLKKSNSFKKTQPLVLLPKIDDKLEQYAHAVENSQEARAVKASLSDLPSSPEVVTSKKNLFEAGEACSQSPIKGATCKDAEGLKVGVADRITQWVKGPSDGSRQSLCRPADVRPGDVMQKKNMWEVIGDPTGQPGQRAKGSSAAKKYKFVVTGHGKYEKIPVDEENGGEFTYGESEFYDDY</sequence>
<dbReference type="AlphaFoldDB" id="A0A6J2PWK4"/>